<gene>
    <name evidence="1" type="ORF">C461_03053</name>
</gene>
<organism evidence="1 2">
    <name type="scientific">Halorubrum aidingense JCM 13560</name>
    <dbReference type="NCBI Taxonomy" id="1230454"/>
    <lineage>
        <taxon>Archaea</taxon>
        <taxon>Methanobacteriati</taxon>
        <taxon>Methanobacteriota</taxon>
        <taxon>Stenosarchaea group</taxon>
        <taxon>Halobacteria</taxon>
        <taxon>Halobacteriales</taxon>
        <taxon>Haloferacaceae</taxon>
        <taxon>Halorubrum</taxon>
    </lineage>
</organism>
<dbReference type="STRING" id="1230454.C461_03053"/>
<sequence length="143" mass="16295">MPARVFERYLWTNPEVCSECFARIRTEHTMTRDQWGNTVTELDRADAGIQGYDNVNGGGVYLPRTFCEDCGGRGHADPETDSKIQATRRATQIVARLDERNIPVDARALRRATRVLKSKPELEALDREIYERATKIAVRRAQS</sequence>
<dbReference type="Proteomes" id="UP000011575">
    <property type="component" value="Unassembled WGS sequence"/>
</dbReference>
<accession>M0PKM1</accession>
<name>M0PKM1_9EURY</name>
<reference evidence="1 2" key="1">
    <citation type="journal article" date="2014" name="PLoS Genet.">
        <title>Phylogenetically driven sequencing of extremely halophilic archaea reveals strategies for static and dynamic osmo-response.</title>
        <authorList>
            <person name="Becker E.A."/>
            <person name="Seitzer P.M."/>
            <person name="Tritt A."/>
            <person name="Larsen D."/>
            <person name="Krusor M."/>
            <person name="Yao A.I."/>
            <person name="Wu D."/>
            <person name="Madern D."/>
            <person name="Eisen J.A."/>
            <person name="Darling A.E."/>
            <person name="Facciotti M.T."/>
        </authorList>
    </citation>
    <scope>NUCLEOTIDE SEQUENCE [LARGE SCALE GENOMIC DNA]</scope>
    <source>
        <strain evidence="1 2">JCM 13560</strain>
    </source>
</reference>
<comment type="caution">
    <text evidence="1">The sequence shown here is derived from an EMBL/GenBank/DDBJ whole genome shotgun (WGS) entry which is preliminary data.</text>
</comment>
<dbReference type="AlphaFoldDB" id="M0PKM1"/>
<protein>
    <submittedName>
        <fullName evidence="1">Uncharacterized protein</fullName>
    </submittedName>
</protein>
<dbReference type="EMBL" id="AOJI01000015">
    <property type="protein sequence ID" value="EMA69305.1"/>
    <property type="molecule type" value="Genomic_DNA"/>
</dbReference>
<proteinExistence type="predicted"/>
<evidence type="ECO:0000313" key="2">
    <source>
        <dbReference type="Proteomes" id="UP000011575"/>
    </source>
</evidence>
<evidence type="ECO:0000313" key="1">
    <source>
        <dbReference type="EMBL" id="EMA69305.1"/>
    </source>
</evidence>
<dbReference type="PATRIC" id="fig|1230454.4.peg.628"/>
<keyword evidence="2" id="KW-1185">Reference proteome</keyword>